<dbReference type="RefSeq" id="WP_136941940.1">
    <property type="nucleotide sequence ID" value="NZ_SWKR01000002.1"/>
</dbReference>
<gene>
    <name evidence="3" type="ORF">FBR43_03920</name>
</gene>
<feature type="transmembrane region" description="Helical" evidence="2">
    <location>
        <begin position="6"/>
        <end position="28"/>
    </location>
</feature>
<proteinExistence type="predicted"/>
<dbReference type="AlphaFoldDB" id="A0A4V5PTH4"/>
<dbReference type="Proteomes" id="UP000309138">
    <property type="component" value="Unassembled WGS sequence"/>
</dbReference>
<evidence type="ECO:0000313" key="3">
    <source>
        <dbReference type="EMBL" id="TKD49998.1"/>
    </source>
</evidence>
<keyword evidence="2" id="KW-0812">Transmembrane</keyword>
<evidence type="ECO:0000256" key="2">
    <source>
        <dbReference type="SAM" id="Phobius"/>
    </source>
</evidence>
<feature type="region of interest" description="Disordered" evidence="1">
    <location>
        <begin position="43"/>
        <end position="62"/>
    </location>
</feature>
<evidence type="ECO:0000313" key="4">
    <source>
        <dbReference type="Proteomes" id="UP000309138"/>
    </source>
</evidence>
<protein>
    <submittedName>
        <fullName evidence="3">Uncharacterized protein</fullName>
    </submittedName>
</protein>
<accession>A0A4V5PTH4</accession>
<keyword evidence="2" id="KW-0472">Membrane</keyword>
<comment type="caution">
    <text evidence="3">The sequence shown here is derived from an EMBL/GenBank/DDBJ whole genome shotgun (WGS) entry which is preliminary data.</text>
</comment>
<dbReference type="OrthoDB" id="7586244at2"/>
<organism evidence="3 4">
    <name type="scientific">Sphingomonas baiyangensis</name>
    <dbReference type="NCBI Taxonomy" id="2572576"/>
    <lineage>
        <taxon>Bacteria</taxon>
        <taxon>Pseudomonadati</taxon>
        <taxon>Pseudomonadota</taxon>
        <taxon>Alphaproteobacteria</taxon>
        <taxon>Sphingomonadales</taxon>
        <taxon>Sphingomonadaceae</taxon>
        <taxon>Sphingomonas</taxon>
    </lineage>
</organism>
<evidence type="ECO:0000256" key="1">
    <source>
        <dbReference type="SAM" id="MobiDB-lite"/>
    </source>
</evidence>
<dbReference type="EMBL" id="SWKR01000002">
    <property type="protein sequence ID" value="TKD49998.1"/>
    <property type="molecule type" value="Genomic_DNA"/>
</dbReference>
<keyword evidence="2" id="KW-1133">Transmembrane helix</keyword>
<sequence length="62" mass="7112">MAIDMSSLWGVLTIVGPIVLLIAILWAMRHNRGTKHDIERTEAATHRMYDEQDRADKAAEHR</sequence>
<name>A0A4V5PTH4_9SPHN</name>
<reference evidence="3 4" key="1">
    <citation type="submission" date="2019-04" db="EMBL/GenBank/DDBJ databases">
        <authorList>
            <person name="Yang Y."/>
            <person name="Wei D."/>
        </authorList>
    </citation>
    <scope>NUCLEOTIDE SEQUENCE [LARGE SCALE GENOMIC DNA]</scope>
    <source>
        <strain evidence="3 4">L-1-4w-11</strain>
    </source>
</reference>
<keyword evidence="4" id="KW-1185">Reference proteome</keyword>